<sequence>MVRQKIRQSVIIKRDRFDDLDRELANLRILLASFLYII</sequence>
<protein>
    <submittedName>
        <fullName evidence="1">Uncharacterized protein</fullName>
    </submittedName>
</protein>
<gene>
    <name evidence="1" type="ORF">N44_04558</name>
</gene>
<name>A0A0A1W0U6_MICAE</name>
<dbReference type="Proteomes" id="UP000030321">
    <property type="component" value="Unassembled WGS sequence"/>
</dbReference>
<dbReference type="AlphaFoldDB" id="A0A0A1W0U6"/>
<reference evidence="2" key="1">
    <citation type="journal article" date="2015" name="Genome">
        <title>Whole Genome Sequence of the Non-Microcystin-Producing Microcystis aeruginosa Strain NIES-44.</title>
        <authorList>
            <person name="Okano K."/>
            <person name="Miyata N."/>
            <person name="Ozaki Y."/>
        </authorList>
    </citation>
    <scope>NUCLEOTIDE SEQUENCE [LARGE SCALE GENOMIC DNA]</scope>
    <source>
        <strain evidence="2">NIES-44</strain>
    </source>
</reference>
<proteinExistence type="predicted"/>
<comment type="caution">
    <text evidence="1">The sequence shown here is derived from an EMBL/GenBank/DDBJ whole genome shotgun (WGS) entry which is preliminary data.</text>
</comment>
<evidence type="ECO:0000313" key="2">
    <source>
        <dbReference type="Proteomes" id="UP000030321"/>
    </source>
</evidence>
<dbReference type="EMBL" id="BBPA01000075">
    <property type="protein sequence ID" value="GAL95702.1"/>
    <property type="molecule type" value="Genomic_DNA"/>
</dbReference>
<accession>A0A0A1W0U6</accession>
<evidence type="ECO:0000313" key="1">
    <source>
        <dbReference type="EMBL" id="GAL95702.1"/>
    </source>
</evidence>
<organism evidence="1 2">
    <name type="scientific">Microcystis aeruginosa NIES-44</name>
    <dbReference type="NCBI Taxonomy" id="449439"/>
    <lineage>
        <taxon>Bacteria</taxon>
        <taxon>Bacillati</taxon>
        <taxon>Cyanobacteriota</taxon>
        <taxon>Cyanophyceae</taxon>
        <taxon>Oscillatoriophycideae</taxon>
        <taxon>Chroococcales</taxon>
        <taxon>Microcystaceae</taxon>
        <taxon>Microcystis</taxon>
    </lineage>
</organism>